<organism evidence="2 3">
    <name type="scientific">Clostridium moutaii</name>
    <dbReference type="NCBI Taxonomy" id="3240932"/>
    <lineage>
        <taxon>Bacteria</taxon>
        <taxon>Bacillati</taxon>
        <taxon>Bacillota</taxon>
        <taxon>Clostridia</taxon>
        <taxon>Eubacteriales</taxon>
        <taxon>Clostridiaceae</taxon>
        <taxon>Clostridium</taxon>
    </lineage>
</organism>
<dbReference type="SUPFAM" id="SSF47240">
    <property type="entry name" value="Ferritin-like"/>
    <property type="match status" value="1"/>
</dbReference>
<dbReference type="InterPro" id="IPR009078">
    <property type="entry name" value="Ferritin-like_SF"/>
</dbReference>
<keyword evidence="3" id="KW-1185">Reference proteome</keyword>
<dbReference type="Gene3D" id="1.20.1260.10">
    <property type="match status" value="1"/>
</dbReference>
<dbReference type="Pfam" id="PF02915">
    <property type="entry name" value="Rubrerythrin"/>
    <property type="match status" value="2"/>
</dbReference>
<gene>
    <name evidence="2" type="ORF">AB8U03_06730</name>
</gene>
<accession>A0ABV4BQ87</accession>
<dbReference type="InterPro" id="IPR003251">
    <property type="entry name" value="Rr_diiron-bd_dom"/>
</dbReference>
<dbReference type="SUPFAM" id="SSF57802">
    <property type="entry name" value="Rubredoxin-like"/>
    <property type="match status" value="1"/>
</dbReference>
<name>A0ABV4BQ87_9CLOT</name>
<dbReference type="Proteomes" id="UP001564657">
    <property type="component" value="Unassembled WGS sequence"/>
</dbReference>
<dbReference type="EMBL" id="JBGEWD010000005">
    <property type="protein sequence ID" value="MEY7999891.1"/>
    <property type="molecule type" value="Genomic_DNA"/>
</dbReference>
<sequence length="188" mass="22061">MGKLICNICGAIIDDKNYSFNKEAFPKENTLGNIIFCPFCGAPREYMTLENQKIKEEKYDLNFENLKIIDHAFKLEIFNGDFYDRASELAKNVQIKNMFKSLSKVEYVHAKIHSKIGKFIVKPKLKSLNYSRYKNDRELLDIACKREEHAVEYYERYGKKIDNYQIKKIFNVLANVEKIHIGLTEKAN</sequence>
<protein>
    <submittedName>
        <fullName evidence="2">Ferritin family protein</fullName>
    </submittedName>
</protein>
<comment type="caution">
    <text evidence="2">The sequence shown here is derived from an EMBL/GenBank/DDBJ whole genome shotgun (WGS) entry which is preliminary data.</text>
</comment>
<dbReference type="InterPro" id="IPR012347">
    <property type="entry name" value="Ferritin-like"/>
</dbReference>
<proteinExistence type="predicted"/>
<evidence type="ECO:0000259" key="1">
    <source>
        <dbReference type="Pfam" id="PF02915"/>
    </source>
</evidence>
<reference evidence="2 3" key="1">
    <citation type="submission" date="2024-08" db="EMBL/GenBank/DDBJ databases">
        <title>Clostridium lapicellarii sp. nov., and Clostridium renhuaiense sp. nov., two species isolated from the mud in a fermentation cellar used for producing sauce-flavour Chinese liquors.</title>
        <authorList>
            <person name="Yang F."/>
            <person name="Wang H."/>
            <person name="Chen L.Q."/>
            <person name="Zhou N."/>
            <person name="Lu J.J."/>
            <person name="Pu X.X."/>
            <person name="Wan B."/>
            <person name="Wang L."/>
            <person name="Liu S.J."/>
        </authorList>
    </citation>
    <scope>NUCLEOTIDE SEQUENCE [LARGE SCALE GENOMIC DNA]</scope>
    <source>
        <strain evidence="2 3">MT-5</strain>
    </source>
</reference>
<dbReference type="RefSeq" id="WP_369703783.1">
    <property type="nucleotide sequence ID" value="NZ_JBGEWD010000005.1"/>
</dbReference>
<feature type="domain" description="Rubrerythrin diiron-binding" evidence="1">
    <location>
        <begin position="138"/>
        <end position="187"/>
    </location>
</feature>
<evidence type="ECO:0000313" key="3">
    <source>
        <dbReference type="Proteomes" id="UP001564657"/>
    </source>
</evidence>
<evidence type="ECO:0000313" key="2">
    <source>
        <dbReference type="EMBL" id="MEY7999891.1"/>
    </source>
</evidence>
<feature type="domain" description="Rubrerythrin diiron-binding" evidence="1">
    <location>
        <begin position="67"/>
        <end position="116"/>
    </location>
</feature>